<dbReference type="EMBL" id="JAVRHY010000013">
    <property type="protein sequence ID" value="MDT0619309.1"/>
    <property type="molecule type" value="Genomic_DNA"/>
</dbReference>
<proteinExistence type="inferred from homology"/>
<gene>
    <name evidence="4" type="ORF">RM531_12560</name>
</gene>
<dbReference type="InterPro" id="IPR002068">
    <property type="entry name" value="A-crystallin/Hsp20_dom"/>
</dbReference>
<evidence type="ECO:0000256" key="1">
    <source>
        <dbReference type="PROSITE-ProRule" id="PRU00285"/>
    </source>
</evidence>
<evidence type="ECO:0000256" key="2">
    <source>
        <dbReference type="RuleBase" id="RU003616"/>
    </source>
</evidence>
<comment type="similarity">
    <text evidence="1 2">Belongs to the small heat shock protein (HSP20) family.</text>
</comment>
<dbReference type="CDD" id="cd06464">
    <property type="entry name" value="ACD_sHsps-like"/>
    <property type="match status" value="1"/>
</dbReference>
<accession>A0ABU3BA27</accession>
<evidence type="ECO:0000313" key="4">
    <source>
        <dbReference type="EMBL" id="MDT0619309.1"/>
    </source>
</evidence>
<dbReference type="InterPro" id="IPR008978">
    <property type="entry name" value="HSP20-like_chaperone"/>
</dbReference>
<comment type="caution">
    <text evidence="4">The sequence shown here is derived from an EMBL/GenBank/DDBJ whole genome shotgun (WGS) entry which is preliminary data.</text>
</comment>
<dbReference type="PANTHER" id="PTHR11527">
    <property type="entry name" value="HEAT-SHOCK PROTEIN 20 FAMILY MEMBER"/>
    <property type="match status" value="1"/>
</dbReference>
<dbReference type="InterPro" id="IPR031107">
    <property type="entry name" value="Small_HSP"/>
</dbReference>
<reference evidence="4 5" key="1">
    <citation type="submission" date="2023-09" db="EMBL/GenBank/DDBJ databases">
        <authorList>
            <person name="Rey-Velasco X."/>
        </authorList>
    </citation>
    <scope>NUCLEOTIDE SEQUENCE [LARGE SCALE GENOMIC DNA]</scope>
    <source>
        <strain evidence="4 5">P385</strain>
    </source>
</reference>
<keyword evidence="5" id="KW-1185">Reference proteome</keyword>
<dbReference type="Proteomes" id="UP001259982">
    <property type="component" value="Unassembled WGS sequence"/>
</dbReference>
<dbReference type="Pfam" id="PF00011">
    <property type="entry name" value="HSP20"/>
    <property type="match status" value="1"/>
</dbReference>
<dbReference type="SUPFAM" id="SSF49764">
    <property type="entry name" value="HSP20-like chaperones"/>
    <property type="match status" value="1"/>
</dbReference>
<dbReference type="Gene3D" id="2.60.40.790">
    <property type="match status" value="1"/>
</dbReference>
<feature type="domain" description="SHSP" evidence="3">
    <location>
        <begin position="34"/>
        <end position="147"/>
    </location>
</feature>
<dbReference type="PROSITE" id="PS01031">
    <property type="entry name" value="SHSP"/>
    <property type="match status" value="1"/>
</dbReference>
<sequence length="147" mass="16499">MTMMRYEPWSLFSQLQNDINRLFDESGQPAESSSATADWVPAVDIHEYPERFVLYADVPGVAPEAIDITLENGVLSLSGDREQIVPDASDGDVRRRVERARGRFHRRFTLPDTVDADAVEARGSHGVLEITIPKRAATQPRKITVQH</sequence>
<evidence type="ECO:0000259" key="3">
    <source>
        <dbReference type="PROSITE" id="PS01031"/>
    </source>
</evidence>
<protein>
    <submittedName>
        <fullName evidence="4">Hsp20/alpha crystallin family protein</fullName>
    </submittedName>
</protein>
<dbReference type="RefSeq" id="WP_311659690.1">
    <property type="nucleotide sequence ID" value="NZ_JAVRHY010000013.1"/>
</dbReference>
<evidence type="ECO:0000313" key="5">
    <source>
        <dbReference type="Proteomes" id="UP001259982"/>
    </source>
</evidence>
<organism evidence="4 5">
    <name type="scientific">Spectribacter acetivorans</name>
    <dbReference type="NCBI Taxonomy" id="3075603"/>
    <lineage>
        <taxon>Bacteria</taxon>
        <taxon>Pseudomonadati</taxon>
        <taxon>Pseudomonadota</taxon>
        <taxon>Gammaproteobacteria</taxon>
        <taxon>Salinisphaerales</taxon>
        <taxon>Salinisphaeraceae</taxon>
        <taxon>Spectribacter</taxon>
    </lineage>
</organism>
<name>A0ABU3BA27_9GAMM</name>